<dbReference type="RefSeq" id="WP_092545117.1">
    <property type="nucleotide sequence ID" value="NZ_FOKV01000017.1"/>
</dbReference>
<sequence>MIKTVIRLEFDYVFPDEEPKEVLEYLKKISSFTLLNIIGFCNTYPQPNFDNFASNVEVHKDIVSRVIKFSRENKIPEKPILVTREASLRLAEIILSNRDTLLANNTNDDRDTDEINLFKSFLVINTELNSKQNLTTAEDNLDKLVDMSLTMTFSTSDFDLFENNDSEFGKLVYATMVRFEYLIEFLKSSEEYEYLAKDLYNYFSQESLEEVFKQMKYLFGKLLELKVGNGYKFQVDDEKSIAFLDSIVSDEIIEDDDFTYLRNFPIYKIEKKVFAIIDFFFVVDKFYKSVKFILKNSFHKHHNLPQRDRSFFEFFNTHFSENFLMSNVLEQIFDKPYFIKKDNLEDVPNEPDYYIRHNKKVFLFENKDVLIAKKIRSSGDINEINKVLKSKFLEVNNKPIGVGQLITSIDQIVENQFKFDDYVNGKNNITIYPILLINDRIFETLGVNFRLNQWYLEKIHEKLGEKYNSNLIKSLTVIDIDTLIYWTSYLKEKDSNFRRIIDEHLKAMSKKVKVNHPNISKAKEIANKKLTKQIAPISNRLSNDIFPMKLLIKKFEDVITN</sequence>
<evidence type="ECO:0000313" key="2">
    <source>
        <dbReference type="Proteomes" id="UP000199438"/>
    </source>
</evidence>
<accession>A0A1I1N7E3</accession>
<organism evidence="1 2">
    <name type="scientific">Zunongwangia mangrovi</name>
    <dbReference type="NCBI Taxonomy" id="1334022"/>
    <lineage>
        <taxon>Bacteria</taxon>
        <taxon>Pseudomonadati</taxon>
        <taxon>Bacteroidota</taxon>
        <taxon>Flavobacteriia</taxon>
        <taxon>Flavobacteriales</taxon>
        <taxon>Flavobacteriaceae</taxon>
        <taxon>Zunongwangia</taxon>
    </lineage>
</organism>
<dbReference type="STRING" id="1334022.SAMN04487907_1175"/>
<protein>
    <submittedName>
        <fullName evidence="1">Uncharacterized protein</fullName>
    </submittedName>
</protein>
<proteinExistence type="predicted"/>
<keyword evidence="2" id="KW-1185">Reference proteome</keyword>
<name>A0A1I1N7E3_9FLAO</name>
<reference evidence="2" key="1">
    <citation type="submission" date="2016-10" db="EMBL/GenBank/DDBJ databases">
        <authorList>
            <person name="Varghese N."/>
            <person name="Submissions S."/>
        </authorList>
    </citation>
    <scope>NUCLEOTIDE SEQUENCE [LARGE SCALE GENOMIC DNA]</scope>
    <source>
        <strain evidence="2">DSM 24499</strain>
    </source>
</reference>
<dbReference type="Proteomes" id="UP000199438">
    <property type="component" value="Unassembled WGS sequence"/>
</dbReference>
<gene>
    <name evidence="1" type="ORF">SAMN04487907_1175</name>
</gene>
<dbReference type="OrthoDB" id="1275259at2"/>
<dbReference type="AlphaFoldDB" id="A0A1I1N7E3"/>
<evidence type="ECO:0000313" key="1">
    <source>
        <dbReference type="EMBL" id="SFC93644.1"/>
    </source>
</evidence>
<dbReference type="EMBL" id="FOKV01000017">
    <property type="protein sequence ID" value="SFC93644.1"/>
    <property type="molecule type" value="Genomic_DNA"/>
</dbReference>